<accession>A0A5R9G8T9</accession>
<dbReference type="OrthoDB" id="9791752at2"/>
<keyword evidence="2" id="KW-0238">DNA-binding</keyword>
<dbReference type="PROSITE" id="PS51077">
    <property type="entry name" value="HTH_ICLR"/>
    <property type="match status" value="1"/>
</dbReference>
<feature type="domain" description="IclR-ED" evidence="5">
    <location>
        <begin position="73"/>
        <end position="256"/>
    </location>
</feature>
<dbReference type="GO" id="GO:0003700">
    <property type="term" value="F:DNA-binding transcription factor activity"/>
    <property type="evidence" value="ECO:0007669"/>
    <property type="project" value="TreeGrafter"/>
</dbReference>
<dbReference type="InterPro" id="IPR036390">
    <property type="entry name" value="WH_DNA-bd_sf"/>
</dbReference>
<dbReference type="InterPro" id="IPR029016">
    <property type="entry name" value="GAF-like_dom_sf"/>
</dbReference>
<feature type="domain" description="HTH iclR-type" evidence="4">
    <location>
        <begin position="10"/>
        <end position="72"/>
    </location>
</feature>
<dbReference type="InterPro" id="IPR050707">
    <property type="entry name" value="HTH_MetabolicPath_Reg"/>
</dbReference>
<dbReference type="EMBL" id="VCIW01000009">
    <property type="protein sequence ID" value="TLS51489.1"/>
    <property type="molecule type" value="Genomic_DNA"/>
</dbReference>
<dbReference type="PANTHER" id="PTHR30136:SF35">
    <property type="entry name" value="HTH-TYPE TRANSCRIPTIONAL REGULATOR RV1719"/>
    <property type="match status" value="1"/>
</dbReference>
<protein>
    <submittedName>
        <fullName evidence="6">IclR family transcriptional regulator</fullName>
    </submittedName>
</protein>
<evidence type="ECO:0000259" key="4">
    <source>
        <dbReference type="PROSITE" id="PS51077"/>
    </source>
</evidence>
<dbReference type="Proteomes" id="UP000309676">
    <property type="component" value="Unassembled WGS sequence"/>
</dbReference>
<dbReference type="SMART" id="SM00346">
    <property type="entry name" value="HTH_ICLR"/>
    <property type="match status" value="1"/>
</dbReference>
<evidence type="ECO:0000256" key="2">
    <source>
        <dbReference type="ARBA" id="ARBA00023125"/>
    </source>
</evidence>
<dbReference type="Pfam" id="PF09339">
    <property type="entry name" value="HTH_IclR"/>
    <property type="match status" value="1"/>
</dbReference>
<dbReference type="PROSITE" id="PS51078">
    <property type="entry name" value="ICLR_ED"/>
    <property type="match status" value="1"/>
</dbReference>
<proteinExistence type="predicted"/>
<evidence type="ECO:0000313" key="6">
    <source>
        <dbReference type="EMBL" id="TLS51489.1"/>
    </source>
</evidence>
<organism evidence="6 7">
    <name type="scientific">Paenibacillus antri</name>
    <dbReference type="NCBI Taxonomy" id="2582848"/>
    <lineage>
        <taxon>Bacteria</taxon>
        <taxon>Bacillati</taxon>
        <taxon>Bacillota</taxon>
        <taxon>Bacilli</taxon>
        <taxon>Bacillales</taxon>
        <taxon>Paenibacillaceae</taxon>
        <taxon>Paenibacillus</taxon>
    </lineage>
</organism>
<evidence type="ECO:0000259" key="5">
    <source>
        <dbReference type="PROSITE" id="PS51078"/>
    </source>
</evidence>
<dbReference type="InterPro" id="IPR036388">
    <property type="entry name" value="WH-like_DNA-bd_sf"/>
</dbReference>
<evidence type="ECO:0000256" key="1">
    <source>
        <dbReference type="ARBA" id="ARBA00023015"/>
    </source>
</evidence>
<evidence type="ECO:0000256" key="3">
    <source>
        <dbReference type="ARBA" id="ARBA00023163"/>
    </source>
</evidence>
<gene>
    <name evidence="6" type="ORF">FE782_15380</name>
</gene>
<dbReference type="AlphaFoldDB" id="A0A5R9G8T9"/>
<dbReference type="Gene3D" id="3.30.450.40">
    <property type="match status" value="1"/>
</dbReference>
<dbReference type="GO" id="GO:0003677">
    <property type="term" value="F:DNA binding"/>
    <property type="evidence" value="ECO:0007669"/>
    <property type="project" value="UniProtKB-KW"/>
</dbReference>
<dbReference type="InterPro" id="IPR014757">
    <property type="entry name" value="Tscrpt_reg_IclR_C"/>
</dbReference>
<dbReference type="Gene3D" id="1.10.10.10">
    <property type="entry name" value="Winged helix-like DNA-binding domain superfamily/Winged helix DNA-binding domain"/>
    <property type="match status" value="1"/>
</dbReference>
<dbReference type="SUPFAM" id="SSF55781">
    <property type="entry name" value="GAF domain-like"/>
    <property type="match status" value="1"/>
</dbReference>
<comment type="caution">
    <text evidence="6">The sequence shown here is derived from an EMBL/GenBank/DDBJ whole genome shotgun (WGS) entry which is preliminary data.</text>
</comment>
<dbReference type="SUPFAM" id="SSF46785">
    <property type="entry name" value="Winged helix' DNA-binding domain"/>
    <property type="match status" value="1"/>
</dbReference>
<sequence length="258" mass="29017">MSLDQPSPKVKSADRVLDIFELYSGDKDSYTLTEIAKSLNMPASSTYQLLQNMLSRGYLESDSTGKNFRLGYKLFEIRVQHRKSTSLTAEFFHIAGKMAEQLKEVILLGVRSEDKVVYIAEKQIAQPFRFSTSLGSVLPLHASASGKILLSRLPEEEIDALYPKKKLKTFTSKTISTVDALKEELAKVREEQIAYNYGESVEGVHCMGGPIYDMEGNVVASVSVSIPAIRITDELWENTRFWIKKACTEISNKVYLQN</sequence>
<reference evidence="6 7" key="1">
    <citation type="submission" date="2019-05" db="EMBL/GenBank/DDBJ databases">
        <authorList>
            <person name="Narsing Rao M.P."/>
            <person name="Li W.J."/>
        </authorList>
    </citation>
    <scope>NUCLEOTIDE SEQUENCE [LARGE SCALE GENOMIC DNA]</scope>
    <source>
        <strain evidence="6 7">SYSU_K30003</strain>
    </source>
</reference>
<keyword evidence="7" id="KW-1185">Reference proteome</keyword>
<dbReference type="InterPro" id="IPR005471">
    <property type="entry name" value="Tscrpt_reg_IclR_N"/>
</dbReference>
<evidence type="ECO:0000313" key="7">
    <source>
        <dbReference type="Proteomes" id="UP000309676"/>
    </source>
</evidence>
<keyword evidence="1" id="KW-0805">Transcription regulation</keyword>
<keyword evidence="3" id="KW-0804">Transcription</keyword>
<dbReference type="Pfam" id="PF01614">
    <property type="entry name" value="IclR_C"/>
    <property type="match status" value="1"/>
</dbReference>
<name>A0A5R9G8T9_9BACL</name>
<dbReference type="PANTHER" id="PTHR30136">
    <property type="entry name" value="HELIX-TURN-HELIX TRANSCRIPTIONAL REGULATOR, ICLR FAMILY"/>
    <property type="match status" value="1"/>
</dbReference>
<dbReference type="GO" id="GO:0045892">
    <property type="term" value="P:negative regulation of DNA-templated transcription"/>
    <property type="evidence" value="ECO:0007669"/>
    <property type="project" value="TreeGrafter"/>
</dbReference>